<dbReference type="InterPro" id="IPR002078">
    <property type="entry name" value="Sigma_54_int"/>
</dbReference>
<evidence type="ECO:0000256" key="4">
    <source>
        <dbReference type="ARBA" id="ARBA00023125"/>
    </source>
</evidence>
<dbReference type="PANTHER" id="PTHR32071">
    <property type="entry name" value="TRANSCRIPTIONAL REGULATORY PROTEIN"/>
    <property type="match status" value="1"/>
</dbReference>
<dbReference type="PANTHER" id="PTHR32071:SF35">
    <property type="entry name" value="ANAEROBIC NITRIC OXIDE REDUCTASE TRANSCRIPTION REGULATOR NORR"/>
    <property type="match status" value="1"/>
</dbReference>
<dbReference type="Gene3D" id="3.40.50.300">
    <property type="entry name" value="P-loop containing nucleotide triphosphate hydrolases"/>
    <property type="match status" value="1"/>
</dbReference>
<dbReference type="GO" id="GO:0043565">
    <property type="term" value="F:sequence-specific DNA binding"/>
    <property type="evidence" value="ECO:0007669"/>
    <property type="project" value="InterPro"/>
</dbReference>
<dbReference type="InterPro" id="IPR003018">
    <property type="entry name" value="GAF"/>
</dbReference>
<dbReference type="InterPro" id="IPR029016">
    <property type="entry name" value="GAF-like_dom_sf"/>
</dbReference>
<dbReference type="InterPro" id="IPR003593">
    <property type="entry name" value="AAA+_ATPase"/>
</dbReference>
<dbReference type="GO" id="GO:0005524">
    <property type="term" value="F:ATP binding"/>
    <property type="evidence" value="ECO:0007669"/>
    <property type="project" value="UniProtKB-KW"/>
</dbReference>
<dbReference type="SMART" id="SM00065">
    <property type="entry name" value="GAF"/>
    <property type="match status" value="1"/>
</dbReference>
<feature type="domain" description="Sigma-54 factor interaction" evidence="6">
    <location>
        <begin position="186"/>
        <end position="415"/>
    </location>
</feature>
<dbReference type="GO" id="GO:0006355">
    <property type="term" value="P:regulation of DNA-templated transcription"/>
    <property type="evidence" value="ECO:0007669"/>
    <property type="project" value="InterPro"/>
</dbReference>
<gene>
    <name evidence="7" type="primary">norR2</name>
    <name evidence="7" type="ORF">VPAL9027_00529</name>
</gene>
<dbReference type="SUPFAM" id="SSF46689">
    <property type="entry name" value="Homeodomain-like"/>
    <property type="match status" value="1"/>
</dbReference>
<keyword evidence="4" id="KW-0238">DNA-binding</keyword>
<dbReference type="Gene3D" id="1.10.10.60">
    <property type="entry name" value="Homeodomain-like"/>
    <property type="match status" value="1"/>
</dbReference>
<keyword evidence="2" id="KW-0067">ATP-binding</keyword>
<dbReference type="PROSITE" id="PS00675">
    <property type="entry name" value="SIGMA54_INTERACT_1"/>
    <property type="match status" value="1"/>
</dbReference>
<evidence type="ECO:0000259" key="6">
    <source>
        <dbReference type="PROSITE" id="PS50045"/>
    </source>
</evidence>
<dbReference type="CDD" id="cd00009">
    <property type="entry name" value="AAA"/>
    <property type="match status" value="1"/>
</dbReference>
<dbReference type="InterPro" id="IPR009057">
    <property type="entry name" value="Homeodomain-like_sf"/>
</dbReference>
<dbReference type="AlphaFoldDB" id="A0A1R4B116"/>
<protein>
    <submittedName>
        <fullName evidence="7">Nitric oxide reductase transcription regulator NorR2</fullName>
    </submittedName>
</protein>
<dbReference type="PRINTS" id="PR01590">
    <property type="entry name" value="HTHFIS"/>
</dbReference>
<dbReference type="Pfam" id="PF01590">
    <property type="entry name" value="GAF"/>
    <property type="match status" value="1"/>
</dbReference>
<dbReference type="SMART" id="SM00382">
    <property type="entry name" value="AAA"/>
    <property type="match status" value="1"/>
</dbReference>
<evidence type="ECO:0000256" key="3">
    <source>
        <dbReference type="ARBA" id="ARBA00023015"/>
    </source>
</evidence>
<evidence type="ECO:0000256" key="1">
    <source>
        <dbReference type="ARBA" id="ARBA00022741"/>
    </source>
</evidence>
<dbReference type="Proteomes" id="UP000189475">
    <property type="component" value="Unassembled WGS sequence"/>
</dbReference>
<dbReference type="RefSeq" id="WP_205408767.1">
    <property type="nucleotide sequence ID" value="NZ_AP024887.1"/>
</dbReference>
<keyword evidence="3" id="KW-0805">Transcription regulation</keyword>
<dbReference type="Pfam" id="PF02954">
    <property type="entry name" value="HTH_8"/>
    <property type="match status" value="1"/>
</dbReference>
<evidence type="ECO:0000256" key="2">
    <source>
        <dbReference type="ARBA" id="ARBA00022840"/>
    </source>
</evidence>
<sequence length="512" mass="57337">MIKMFSAQMLSPKTSITERLQQFVSEVQEVLQCSAVGLLKLEGEQLKPIALKGVVSTTMGRRFTVQDHPRLAQIVASQELVHFTEQCTLPDPYDGLLDTCQGQPLPVHDCMGISLWINHKQWGVLTLDSLEQDHFTEEQHASIPVIARYCEAILRVSELESEVRAVRLYQDKLIPEKLTAHHEPELIGEHDSMHTLLKELDIVADSELSVLLTGETGVGKELFAHRLHRHSRRANHGLVQVNCAAIPDNLVESELFGHKKGAFSGALVDRAGRIESAHGSTLFLDEIGELPLLAQAKLLRVLQNGEIQRVGSDQLKKVDVRIVAATNRDLKEMVKNGDFRADLYHRLSVYPVEIPPLRERGHDILLLAGYFIELNRSRFGFRSLRISPEAETLLLHYNWPGNIRELEHVISRAALRTVSEGADKNTIVTVTPLHLDNELQALSVCHNTSDANIEMSQQILQVMPLKLATDAFQANHIRQALTHTQNNWAQAAKLLGIDASNLHKLAKRLGLK</sequence>
<dbReference type="InterPro" id="IPR025662">
    <property type="entry name" value="Sigma_54_int_dom_ATP-bd_1"/>
</dbReference>
<evidence type="ECO:0000313" key="8">
    <source>
        <dbReference type="Proteomes" id="UP000189475"/>
    </source>
</evidence>
<dbReference type="SUPFAM" id="SSF52540">
    <property type="entry name" value="P-loop containing nucleoside triphosphate hydrolases"/>
    <property type="match status" value="1"/>
</dbReference>
<name>A0A1R4B116_9VIBR</name>
<dbReference type="Pfam" id="PF25601">
    <property type="entry name" value="AAA_lid_14"/>
    <property type="match status" value="1"/>
</dbReference>
<reference evidence="7 8" key="1">
    <citation type="submission" date="2017-02" db="EMBL/GenBank/DDBJ databases">
        <authorList>
            <person name="Peterson S.W."/>
        </authorList>
    </citation>
    <scope>NUCLEOTIDE SEQUENCE [LARGE SCALE GENOMIC DNA]</scope>
    <source>
        <strain evidence="7 8">CECT 9027</strain>
    </source>
</reference>
<dbReference type="Gene3D" id="1.10.8.60">
    <property type="match status" value="1"/>
</dbReference>
<dbReference type="InterPro" id="IPR002197">
    <property type="entry name" value="HTH_Fis"/>
</dbReference>
<evidence type="ECO:0000256" key="5">
    <source>
        <dbReference type="ARBA" id="ARBA00023163"/>
    </source>
</evidence>
<dbReference type="Pfam" id="PF00158">
    <property type="entry name" value="Sigma54_activat"/>
    <property type="match status" value="1"/>
</dbReference>
<keyword evidence="1" id="KW-0547">Nucleotide-binding</keyword>
<dbReference type="STRING" id="1918946.VPAL9027_00529"/>
<keyword evidence="5" id="KW-0804">Transcription</keyword>
<dbReference type="EMBL" id="FUFT01000002">
    <property type="protein sequence ID" value="SJL82599.1"/>
    <property type="molecule type" value="Genomic_DNA"/>
</dbReference>
<dbReference type="InterPro" id="IPR027417">
    <property type="entry name" value="P-loop_NTPase"/>
</dbReference>
<dbReference type="NCBIfam" id="NF003451">
    <property type="entry name" value="PRK05022.1"/>
    <property type="match status" value="1"/>
</dbReference>
<dbReference type="FunFam" id="3.40.50.300:FF:000006">
    <property type="entry name" value="DNA-binding transcriptional regulator NtrC"/>
    <property type="match status" value="1"/>
</dbReference>
<dbReference type="Gene3D" id="3.30.450.40">
    <property type="match status" value="1"/>
</dbReference>
<dbReference type="PROSITE" id="PS00688">
    <property type="entry name" value="SIGMA54_INTERACT_3"/>
    <property type="match status" value="1"/>
</dbReference>
<evidence type="ECO:0000313" key="7">
    <source>
        <dbReference type="EMBL" id="SJL82599.1"/>
    </source>
</evidence>
<accession>A0A1R4B116</accession>
<dbReference type="InterPro" id="IPR058031">
    <property type="entry name" value="AAA_lid_NorR"/>
</dbReference>
<dbReference type="InterPro" id="IPR025944">
    <property type="entry name" value="Sigma_54_int_dom_CS"/>
</dbReference>
<proteinExistence type="predicted"/>
<keyword evidence="8" id="KW-1185">Reference proteome</keyword>
<organism evidence="7 8">
    <name type="scientific">Vibrio palustris</name>
    <dbReference type="NCBI Taxonomy" id="1918946"/>
    <lineage>
        <taxon>Bacteria</taxon>
        <taxon>Pseudomonadati</taxon>
        <taxon>Pseudomonadota</taxon>
        <taxon>Gammaproteobacteria</taxon>
        <taxon>Vibrionales</taxon>
        <taxon>Vibrionaceae</taxon>
        <taxon>Vibrio</taxon>
    </lineage>
</organism>
<dbReference type="SUPFAM" id="SSF55781">
    <property type="entry name" value="GAF domain-like"/>
    <property type="match status" value="1"/>
</dbReference>
<dbReference type="PROSITE" id="PS50045">
    <property type="entry name" value="SIGMA54_INTERACT_4"/>
    <property type="match status" value="1"/>
</dbReference>